<dbReference type="EMBL" id="NIVC01000681">
    <property type="protein sequence ID" value="PAA78532.1"/>
    <property type="molecule type" value="Genomic_DNA"/>
</dbReference>
<keyword evidence="7" id="KW-1185">Reference proteome</keyword>
<organism evidence="6 7">
    <name type="scientific">Macrostomum lignano</name>
    <dbReference type="NCBI Taxonomy" id="282301"/>
    <lineage>
        <taxon>Eukaryota</taxon>
        <taxon>Metazoa</taxon>
        <taxon>Spiralia</taxon>
        <taxon>Lophotrochozoa</taxon>
        <taxon>Platyhelminthes</taxon>
        <taxon>Rhabditophora</taxon>
        <taxon>Macrostomorpha</taxon>
        <taxon>Macrostomida</taxon>
        <taxon>Macrostomidae</taxon>
        <taxon>Macrostomum</taxon>
    </lineage>
</organism>
<dbReference type="STRING" id="282301.A0A267FZY8"/>
<evidence type="ECO:0000256" key="2">
    <source>
        <dbReference type="SAM" id="MobiDB-lite"/>
    </source>
</evidence>
<evidence type="ECO:0000313" key="7">
    <source>
        <dbReference type="Proteomes" id="UP000215902"/>
    </source>
</evidence>
<dbReference type="InterPro" id="IPR001846">
    <property type="entry name" value="VWF_type-D"/>
</dbReference>
<feature type="region of interest" description="Disordered" evidence="2">
    <location>
        <begin position="2113"/>
        <end position="2136"/>
    </location>
</feature>
<evidence type="ECO:0000259" key="5">
    <source>
        <dbReference type="PROSITE" id="PS51670"/>
    </source>
</evidence>
<evidence type="ECO:0000259" key="4">
    <source>
        <dbReference type="PROSITE" id="PS51233"/>
    </source>
</evidence>
<dbReference type="Pfam" id="PF00094">
    <property type="entry name" value="VWD"/>
    <property type="match status" value="1"/>
</dbReference>
<dbReference type="PANTHER" id="PTHR46160">
    <property type="entry name" value="ALPHA-TECTORIN-RELATED"/>
    <property type="match status" value="1"/>
</dbReference>
<evidence type="ECO:0008006" key="8">
    <source>
        <dbReference type="Google" id="ProtNLM"/>
    </source>
</evidence>
<keyword evidence="1" id="KW-1015">Disulfide bond</keyword>
<dbReference type="PANTHER" id="PTHR46160:SF9">
    <property type="entry name" value="PROTEIN PRY2-RELATED"/>
    <property type="match status" value="1"/>
</dbReference>
<feature type="chain" id="PRO_5011972548" description="VWFD domain-containing protein" evidence="3">
    <location>
        <begin position="41"/>
        <end position="2136"/>
    </location>
</feature>
<keyword evidence="3" id="KW-0732">Signal</keyword>
<dbReference type="Gene3D" id="1.10.10.1940">
    <property type="match status" value="1"/>
</dbReference>
<dbReference type="PROSITE" id="PS51233">
    <property type="entry name" value="VWFD"/>
    <property type="match status" value="1"/>
</dbReference>
<dbReference type="InterPro" id="IPR036084">
    <property type="entry name" value="Ser_inhib-like_sf"/>
</dbReference>
<name>A0A267FZY8_9PLAT</name>
<evidence type="ECO:0000256" key="3">
    <source>
        <dbReference type="SAM" id="SignalP"/>
    </source>
</evidence>
<dbReference type="InterPro" id="IPR003582">
    <property type="entry name" value="ShKT_dom"/>
</dbReference>
<feature type="signal peptide" evidence="3">
    <location>
        <begin position="1"/>
        <end position="40"/>
    </location>
</feature>
<comment type="caution">
    <text evidence="1">Lacks conserved residue(s) required for the propagation of feature annotation.</text>
</comment>
<feature type="disulfide bond" evidence="1">
    <location>
        <begin position="2086"/>
        <end position="2099"/>
    </location>
</feature>
<dbReference type="OrthoDB" id="6114226at2759"/>
<dbReference type="Gene3D" id="2.10.25.10">
    <property type="entry name" value="Laminin"/>
    <property type="match status" value="1"/>
</dbReference>
<dbReference type="SUPFAM" id="SSF57567">
    <property type="entry name" value="Serine protease inhibitors"/>
    <property type="match status" value="1"/>
</dbReference>
<evidence type="ECO:0000313" key="6">
    <source>
        <dbReference type="EMBL" id="PAA78532.1"/>
    </source>
</evidence>
<proteinExistence type="predicted"/>
<dbReference type="CDD" id="cd19941">
    <property type="entry name" value="TIL"/>
    <property type="match status" value="1"/>
</dbReference>
<dbReference type="SMART" id="SM00216">
    <property type="entry name" value="VWD"/>
    <property type="match status" value="1"/>
</dbReference>
<accession>A0A267FZY8</accession>
<protein>
    <recommendedName>
        <fullName evidence="8">VWFD domain-containing protein</fullName>
    </recommendedName>
</protein>
<reference evidence="6 7" key="1">
    <citation type="submission" date="2017-06" db="EMBL/GenBank/DDBJ databases">
        <title>A platform for efficient transgenesis in Macrostomum lignano, a flatworm model organism for stem cell research.</title>
        <authorList>
            <person name="Berezikov E."/>
        </authorList>
    </citation>
    <scope>NUCLEOTIDE SEQUENCE [LARGE SCALE GENOMIC DNA]</scope>
    <source>
        <strain evidence="6">DV1</strain>
        <tissue evidence="6">Whole organism</tissue>
    </source>
</reference>
<feature type="domain" description="ShKT" evidence="5">
    <location>
        <begin position="2023"/>
        <end position="2059"/>
    </location>
</feature>
<evidence type="ECO:0000256" key="1">
    <source>
        <dbReference type="PROSITE-ProRule" id="PRU01005"/>
    </source>
</evidence>
<feature type="disulfide bond" evidence="1">
    <location>
        <begin position="2077"/>
        <end position="2095"/>
    </location>
</feature>
<dbReference type="InterPro" id="IPR052749">
    <property type="entry name" value="Alpha-tectorin"/>
</dbReference>
<feature type="domain" description="ShKT" evidence="5">
    <location>
        <begin position="2068"/>
        <end position="2102"/>
    </location>
</feature>
<dbReference type="PROSITE" id="PS51670">
    <property type="entry name" value="SHKT"/>
    <property type="match status" value="2"/>
</dbReference>
<feature type="disulfide bond" evidence="1">
    <location>
        <begin position="2068"/>
        <end position="2102"/>
    </location>
</feature>
<comment type="caution">
    <text evidence="6">The sequence shown here is derived from an EMBL/GenBank/DDBJ whole genome shotgun (WGS) entry which is preliminary data.</text>
</comment>
<dbReference type="SMART" id="SM00254">
    <property type="entry name" value="ShKT"/>
    <property type="match status" value="2"/>
</dbReference>
<sequence>MVSAAALKLEAAAPFAVWRRLSLIFILAAVLCCAVQQSFASDASSEGSADGSVGVTCPKTRHVRHCISGRILYLTTISYEGDSCSRKKKVKRTRADRNCPIGTKYSRTKCSRSGYRIETSLTVYLDDCVCKRRKLSTKKRCTPECKPATQRTRCIDNSLYRIESGEKVVNFACTAYTKQVALKPDCTVGVRKKPGTCRGLFMTVTELRTTYRNCRCRTTRKRVRVRCACPKTKVRTRCDGNVKMRISTVYRLKRNSCKVETKVKRIPISCPKNRVKSRSSCRADCSQTVTETWAEVRNCRCVRPVKKRTVKCCCPKPQRNSYCRGSVLHSMVRRFQLRGGRCKEKVKVTKKPIVCNKKYRPVKSSCAFNGYRRVILYNQERRGCECVKRRRITYEKCGCGKDYTTEKCDDNVWIVKAVTHKMDGAKSACKRSVAVRKKPIKCRGKLHRRVSRCQSDGYRVVRQLVEEARDCVCVTRVTSHRERCRCEKSRIEHECRGNRVYKHRYVQHLVDGRCLLKRTTSVVRIKCGENTVKSSDCVKGWRTKTYVNYYPYNCKCLKRVYNRQVRCACPKNRTKTRCIRGVLVKLEKKYEMKDGQCIGHLCKITRRVHCPRKFEVKRGKCTKKQRIVTTRETRRRNCKCKSVVKRTKEVCGCPRPVHRRVCSADQVETIYSTKYKLVDGLCLAEEDEKVIPNKCPSKPLYRRGRCGSDGSRVDTWVHHSLRKCVCHQRVKRLRLRCRCPKPTKRRKCVKHRSLEIVKVSHLLIRGVCKRSVSFQRTPVYCLEEETPIYGRCRGARKGRSAGQRLITFVKHQTRNCRCVKRTRVKKIPCACHLLNYRTKRCENKKKRFVIRDYRFTEGAERCKKTVKTTNVPIKCDENRSEHKSACGKRGYQTVTLTYHKLVSCACVKKHKKRRVICRCPKTKVELKPDPKLKWNRKCTTVYRLNREKNRCDKKTKCPAETKQKKMCRPVMAPLKAGPCNKETGFQTTELTIGRVVLLPPPQNRYACLVKKVKMKRRCACPKPARTVKCRRNVLITVTVTQKLKGQKCIKAKKVDKKATKCPKNSISETKCRSDNTKVVTKVTYRKRNCKCERKVKHRRVLCRCPDPIISTRCVRHTIKERSTVSYQLKSERCRRKKQVSKKKIKCKGGTKVTRTKCDKRCNQKVTKVTRYIRNCECRKKTDISSVKCCCPKSVTRVACIDDSRRVVTTTSWRLVRGACQRKARKREKKIVCLSNLKPIRGPCKRNGYRQVTFVSYRLRKCKCVRVQRKSNELCRCPKSHSESSCRSERLVTRRTRYRLQDTGRGKKVCTRHVRNLVRSPGCPVDKRVKTTKCREDDFKRITTVRRYQKNCKCRKSVKTEKQRCRCPKSSKKVSCHSDNVIKVLRTTYTLRGNSCLKDEQTKATKVVCYEKEKPDRSPCGEDGYRQVKLVSYQARDCKCTRRVRVLRERCSCPKDYRARECINNNVVSTFVTYTLTSKECIRRSKITKEKPKCKSISKKSKGACRSDGFQSVFYEHEKLVNCECQKQVQTRKIRCACPKTRVKRRCVDNKVVTTKTSFKLSGNRCHRSRSHHRSRVSCPAKKRVVKHKCVGNKRIYEYLEQRLRNCACKLVRRRVVKPCRCPKPKTIEKPCVAGKQKVVTIYYVKDRMGNCKKMTDVDTEVCARRKTCRCDALGDPHFLMYDGVPLHFQGECKYTLTKLRNPADPCAFDVQVKNEHRGDNKNYTYVRLLDVKIFGRVFRLHQHKRLLVDGKIVSLPYTGPGFRVFYSGPYVQFVATKCRFSAAFDGRYTGYVEVGKQYAGRMVGLCGNCNGKQKDDYVTREGVNVIAKKDNFERDNLVGNSFRVPDDSDKPGKRCKNTPALSASSACSNAWIPRARALCRRLSDRRGPFGKCIASGRVPSLALANDCRNDACVNRLKPAALRRAVCEAHKDLAEQCAEAGFAGLRWRTKTFCPMKCDKDKVYTTKMQPCPKSCENLFFGTKANCYNLPKREGCACKKGLVLDGRKCVRPEMCQCVKKFPELMCKDDASAKKCRRWRAAGHCASNPYTMLKMCRRTCGLCHTKKAKASCRNIMSVRRCKILKQKGQCGTSFVSTACRRTCGLCKTGDKIVEEKSTNKTAKSSRRGHTVVLRSTEDND</sequence>
<feature type="domain" description="VWFD" evidence="4">
    <location>
        <begin position="1668"/>
        <end position="1856"/>
    </location>
</feature>
<dbReference type="Proteomes" id="UP000215902">
    <property type="component" value="Unassembled WGS sequence"/>
</dbReference>
<gene>
    <name evidence="6" type="ORF">BOX15_Mlig022069g3</name>
</gene>